<evidence type="ECO:0000313" key="4">
    <source>
        <dbReference type="Proteomes" id="UP000593568"/>
    </source>
</evidence>
<comment type="caution">
    <text evidence="3">The sequence shown here is derived from an EMBL/GenBank/DDBJ whole genome shotgun (WGS) entry which is preliminary data.</text>
</comment>
<dbReference type="PANTHER" id="PTHR31170">
    <property type="entry name" value="BNAC04G53230D PROTEIN"/>
    <property type="match status" value="1"/>
</dbReference>
<evidence type="ECO:0000256" key="2">
    <source>
        <dbReference type="SAM" id="Phobius"/>
    </source>
</evidence>
<feature type="transmembrane region" description="Helical" evidence="2">
    <location>
        <begin position="485"/>
        <end position="514"/>
    </location>
</feature>
<accession>A0A7J9FTL3</accession>
<dbReference type="InterPro" id="IPR004158">
    <property type="entry name" value="DUF247_pln"/>
</dbReference>
<keyword evidence="2" id="KW-0472">Membrane</keyword>
<dbReference type="EMBL" id="JABEZW010228197">
    <property type="protein sequence ID" value="MBA0788656.1"/>
    <property type="molecule type" value="Genomic_DNA"/>
</dbReference>
<dbReference type="AlphaFoldDB" id="A0A7J9FTL3"/>
<keyword evidence="2" id="KW-0812">Transmembrane</keyword>
<feature type="compositionally biased region" description="Polar residues" evidence="1">
    <location>
        <begin position="299"/>
        <end position="309"/>
    </location>
</feature>
<name>A0A7J9FTL3_9ROSI</name>
<protein>
    <submittedName>
        <fullName evidence="3">Uncharacterized protein</fullName>
    </submittedName>
</protein>
<gene>
    <name evidence="3" type="ORF">Gotri_027595</name>
</gene>
<evidence type="ECO:0000313" key="3">
    <source>
        <dbReference type="EMBL" id="MBA0788656.1"/>
    </source>
</evidence>
<proteinExistence type="predicted"/>
<dbReference type="Pfam" id="PF03140">
    <property type="entry name" value="DUF247"/>
    <property type="match status" value="1"/>
</dbReference>
<feature type="region of interest" description="Disordered" evidence="1">
    <location>
        <begin position="299"/>
        <end position="319"/>
    </location>
</feature>
<organism evidence="3 4">
    <name type="scientific">Gossypium trilobum</name>
    <dbReference type="NCBI Taxonomy" id="34281"/>
    <lineage>
        <taxon>Eukaryota</taxon>
        <taxon>Viridiplantae</taxon>
        <taxon>Streptophyta</taxon>
        <taxon>Embryophyta</taxon>
        <taxon>Tracheophyta</taxon>
        <taxon>Spermatophyta</taxon>
        <taxon>Magnoliopsida</taxon>
        <taxon>eudicotyledons</taxon>
        <taxon>Gunneridae</taxon>
        <taxon>Pentapetalae</taxon>
        <taxon>rosids</taxon>
        <taxon>malvids</taxon>
        <taxon>Malvales</taxon>
        <taxon>Malvaceae</taxon>
        <taxon>Malvoideae</taxon>
        <taxon>Gossypium</taxon>
    </lineage>
</organism>
<reference evidence="3 4" key="1">
    <citation type="journal article" date="2019" name="Genome Biol. Evol.">
        <title>Insights into the evolution of the New World diploid cottons (Gossypium, subgenus Houzingenia) based on genome sequencing.</title>
        <authorList>
            <person name="Grover C.E."/>
            <person name="Arick M.A. 2nd"/>
            <person name="Thrash A."/>
            <person name="Conover J.L."/>
            <person name="Sanders W.S."/>
            <person name="Peterson D.G."/>
            <person name="Frelichowski J.E."/>
            <person name="Scheffler J.A."/>
            <person name="Scheffler B.E."/>
            <person name="Wendel J.F."/>
        </authorList>
    </citation>
    <scope>NUCLEOTIDE SEQUENCE [LARGE SCALE GENOMIC DNA]</scope>
    <source>
        <strain evidence="3">8</strain>
        <tissue evidence="3">Leaf</tissue>
    </source>
</reference>
<dbReference type="Proteomes" id="UP000593568">
    <property type="component" value="Unassembled WGS sequence"/>
</dbReference>
<sequence length="519" mass="59594">MVRSTLTAPIVDIGIQQGGEVGGCLEVDSLGTSEELGKGIRDGEVKCEVSTETVGKILESKLGELSKKASSPSFIFKAPRELRRVNESAFEPQIISIGPYHHGKPHLEAMESQKLHYIDSVRQQPEGLELYIDAYMSIEQFVWDSYAEHDLKKRDEFGAIIVLDGLFVVQLFRKVMDPKLREENDALFKQNLNLSIVAQDLLLLENQLPFRVLEKFGNKLGIDGATLTKEALVFFSETEPRQKMLYEDDLIPMLYKEKIIIGNDEHLLGLVHDNWIPLQPQPQPKSELDPSHIIETSGLEETNSQTTLSKKWRQAEGNRKKSPVRKVKRYVPRLVIRSATELLERGIRFRKSFESCLFNIQFERGILFIPTLIVDHDTERMFRNLIAYEQFKHDISIVMDYAKFLDCLINYANDVALLCDCGVIENRLGSNEDVAKMINKLNEYVYLCTENFYYSHIFNKVNRHCRRPLTLCMVKLRQKYFNVPWGWVLASISAATLLLILSFLQTIFSALSYFNQSAR</sequence>
<dbReference type="PANTHER" id="PTHR31170:SF25">
    <property type="entry name" value="BNAA09G04570D PROTEIN"/>
    <property type="match status" value="1"/>
</dbReference>
<evidence type="ECO:0000256" key="1">
    <source>
        <dbReference type="SAM" id="MobiDB-lite"/>
    </source>
</evidence>
<keyword evidence="4" id="KW-1185">Reference proteome</keyword>
<keyword evidence="2" id="KW-1133">Transmembrane helix</keyword>